<evidence type="ECO:0000259" key="2">
    <source>
        <dbReference type="PROSITE" id="PS50003"/>
    </source>
</evidence>
<dbReference type="Gene3D" id="2.30.29.30">
    <property type="entry name" value="Pleckstrin-homology domain (PH domain)/Phosphotyrosine-binding domain (PTB)"/>
    <property type="match status" value="1"/>
</dbReference>
<feature type="domain" description="PH" evidence="2">
    <location>
        <begin position="1"/>
        <end position="54"/>
    </location>
</feature>
<evidence type="ECO:0000313" key="4">
    <source>
        <dbReference type="Proteomes" id="UP000664940"/>
    </source>
</evidence>
<dbReference type="PROSITE" id="PS50003">
    <property type="entry name" value="PH_DOMAIN"/>
    <property type="match status" value="1"/>
</dbReference>
<gene>
    <name evidence="3" type="ORF">HJG60_013743</name>
</gene>
<dbReference type="AlphaFoldDB" id="A0A834BP68"/>
<sequence>MGGSFRGAFSNSDKAKNIFRVRFQDPSPSQSHTLQANDVFHKQQWFNCIRAAVARFQRDTSSAELQGLPDLHEECEENSPSAVNIRAQRRASTVSSVTQVEVDGDASEYGSPVHTANNIKGVKAQRTQRGFRKARDKAQFSGKRKETLV</sequence>
<comment type="caution">
    <text evidence="3">The sequence shown here is derived from an EMBL/GenBank/DDBJ whole genome shotgun (WGS) entry which is preliminary data.</text>
</comment>
<evidence type="ECO:0000313" key="3">
    <source>
        <dbReference type="EMBL" id="KAF6131705.1"/>
    </source>
</evidence>
<dbReference type="SUPFAM" id="SSF50729">
    <property type="entry name" value="PH domain-like"/>
    <property type="match status" value="1"/>
</dbReference>
<feature type="region of interest" description="Disordered" evidence="1">
    <location>
        <begin position="103"/>
        <end position="149"/>
    </location>
</feature>
<dbReference type="InterPro" id="IPR001849">
    <property type="entry name" value="PH_domain"/>
</dbReference>
<evidence type="ECO:0000256" key="1">
    <source>
        <dbReference type="SAM" id="MobiDB-lite"/>
    </source>
</evidence>
<accession>A0A834BP68</accession>
<dbReference type="Pfam" id="PF00169">
    <property type="entry name" value="PH"/>
    <property type="match status" value="1"/>
</dbReference>
<protein>
    <submittedName>
        <fullName evidence="3">Neuroepithelial cell transforming 1</fullName>
    </submittedName>
</protein>
<dbReference type="Proteomes" id="UP000664940">
    <property type="component" value="Unassembled WGS sequence"/>
</dbReference>
<name>A0A834BP68_9CHIR</name>
<dbReference type="EMBL" id="JABVXQ010000001">
    <property type="protein sequence ID" value="KAF6131705.1"/>
    <property type="molecule type" value="Genomic_DNA"/>
</dbReference>
<proteinExistence type="predicted"/>
<dbReference type="InterPro" id="IPR011993">
    <property type="entry name" value="PH-like_dom_sf"/>
</dbReference>
<organism evidence="3 4">
    <name type="scientific">Phyllostomus discolor</name>
    <name type="common">pale spear-nosed bat</name>
    <dbReference type="NCBI Taxonomy" id="89673"/>
    <lineage>
        <taxon>Eukaryota</taxon>
        <taxon>Metazoa</taxon>
        <taxon>Chordata</taxon>
        <taxon>Craniata</taxon>
        <taxon>Vertebrata</taxon>
        <taxon>Euteleostomi</taxon>
        <taxon>Mammalia</taxon>
        <taxon>Eutheria</taxon>
        <taxon>Laurasiatheria</taxon>
        <taxon>Chiroptera</taxon>
        <taxon>Yangochiroptera</taxon>
        <taxon>Phyllostomidae</taxon>
        <taxon>Phyllostominae</taxon>
        <taxon>Phyllostomus</taxon>
    </lineage>
</organism>
<reference evidence="3 4" key="1">
    <citation type="journal article" date="2020" name="Nature">
        <title>Six reference-quality genomes reveal evolution of bat adaptations.</title>
        <authorList>
            <person name="Jebb D."/>
            <person name="Huang Z."/>
            <person name="Pippel M."/>
            <person name="Hughes G.M."/>
            <person name="Lavrichenko K."/>
            <person name="Devanna P."/>
            <person name="Winkler S."/>
            <person name="Jermiin L.S."/>
            <person name="Skirmuntt E.C."/>
            <person name="Katzourakis A."/>
            <person name="Burkitt-Gray L."/>
            <person name="Ray D.A."/>
            <person name="Sullivan K.A.M."/>
            <person name="Roscito J.G."/>
            <person name="Kirilenko B.M."/>
            <person name="Davalos L.M."/>
            <person name="Corthals A.P."/>
            <person name="Power M.L."/>
            <person name="Jones G."/>
            <person name="Ransome R.D."/>
            <person name="Dechmann D.K.N."/>
            <person name="Locatelli A.G."/>
            <person name="Puechmaille S.J."/>
            <person name="Fedrigo O."/>
            <person name="Jarvis E.D."/>
            <person name="Hiller M."/>
            <person name="Vernes S.C."/>
            <person name="Myers E.W."/>
            <person name="Teeling E.C."/>
        </authorList>
    </citation>
    <scope>NUCLEOTIDE SEQUENCE [LARGE SCALE GENOMIC DNA]</scope>
    <source>
        <strain evidence="3">Bat1K_MPI-CBG_1</strain>
    </source>
</reference>